<dbReference type="PATRIC" id="fig|243230.17.peg.2212"/>
<accession>Q9RSY0</accession>
<dbReference type="EMBL" id="AE000513">
    <property type="protein sequence ID" value="AAF11541.1"/>
    <property type="molecule type" value="Genomic_DNA"/>
</dbReference>
<dbReference type="RefSeq" id="WP_010888622.1">
    <property type="nucleotide sequence ID" value="NC_001263.1"/>
</dbReference>
<dbReference type="STRING" id="243230.DR_1989"/>
<keyword evidence="2" id="KW-1185">Reference proteome</keyword>
<evidence type="ECO:0000313" key="2">
    <source>
        <dbReference type="Proteomes" id="UP000002524"/>
    </source>
</evidence>
<dbReference type="KEGG" id="dra:DR_1989"/>
<sequence>MTGPTPDPELRAAFLATLYGPPGKRMCLSPVPGPAPRWAHGPWAIVTAWNPDAQQAPDAENHARQGELLAAVTQAGFSPHPARNGNGEWAEDSLLIPGAPLEKARDWGETFGQKAVLWGTDSQVNLVWLPGPVERFWAVLVTES</sequence>
<reference evidence="1 2" key="1">
    <citation type="journal article" date="1999" name="Science">
        <title>Genome sequence of the radioresistant bacterium Deinococcus radiodurans R1.</title>
        <authorList>
            <person name="White O."/>
            <person name="Eisen J.A."/>
            <person name="Heidelberg J.F."/>
            <person name="Hickey E.K."/>
            <person name="Peterson J.D."/>
            <person name="Dodson R.J."/>
            <person name="Haft D.H."/>
            <person name="Gwinn M.L."/>
            <person name="Nelson W.C."/>
            <person name="Richardson D.L."/>
            <person name="Moffat K.S."/>
            <person name="Qin H."/>
            <person name="Jiang L."/>
            <person name="Pamphile W."/>
            <person name="Crosby M."/>
            <person name="Shen M."/>
            <person name="Vamathevan J.J."/>
            <person name="Lam P."/>
            <person name="McDonald L."/>
            <person name="Utterback T."/>
            <person name="Zalewski C."/>
            <person name="Makarova K.S."/>
            <person name="Aravind L."/>
            <person name="Daly M.J."/>
            <person name="Minton K.W."/>
            <person name="Fleischmann R.D."/>
            <person name="Ketchum K.A."/>
            <person name="Nelson K.E."/>
            <person name="Salzberg S."/>
            <person name="Smith H.O."/>
            <person name="Venter J.C."/>
            <person name="Fraser C.M."/>
        </authorList>
    </citation>
    <scope>NUCLEOTIDE SEQUENCE [LARGE SCALE GENOMIC DNA]</scope>
    <source>
        <strain evidence="2">ATCC 13939 / DSM 20539 / JCM 16871 / LMG 4051 / NBRC 15346 / NCIMB 9279 / R1 / VKM B-1422</strain>
    </source>
</reference>
<evidence type="ECO:0008006" key="3">
    <source>
        <dbReference type="Google" id="ProtNLM"/>
    </source>
</evidence>
<protein>
    <recommendedName>
        <fullName evidence="3">DUF3293 domain-containing protein</fullName>
    </recommendedName>
</protein>
<dbReference type="PIR" id="B75328">
    <property type="entry name" value="B75328"/>
</dbReference>
<dbReference type="Proteomes" id="UP000002524">
    <property type="component" value="Chromosome 1"/>
</dbReference>
<dbReference type="AlphaFoldDB" id="Q9RSY0"/>
<gene>
    <name evidence="1" type="ordered locus">DR_1989</name>
</gene>
<dbReference type="EnsemblBacteria" id="AAF11541">
    <property type="protein sequence ID" value="AAF11541"/>
    <property type="gene ID" value="DR_1989"/>
</dbReference>
<dbReference type="GeneID" id="69518226"/>
<evidence type="ECO:0000313" key="1">
    <source>
        <dbReference type="EMBL" id="AAF11541.1"/>
    </source>
</evidence>
<dbReference type="HOGENOM" id="CLU_139217_1_0_0"/>
<organism evidence="1 2">
    <name type="scientific">Deinococcus radiodurans (strain ATCC 13939 / DSM 20539 / JCM 16871 / CCUG 27074 / LMG 4051 / NBRC 15346 / NCIMB 9279 / VKM B-1422 / R1)</name>
    <dbReference type="NCBI Taxonomy" id="243230"/>
    <lineage>
        <taxon>Bacteria</taxon>
        <taxon>Thermotogati</taxon>
        <taxon>Deinococcota</taxon>
        <taxon>Deinococci</taxon>
        <taxon>Deinococcales</taxon>
        <taxon>Deinococcaceae</taxon>
        <taxon>Deinococcus</taxon>
    </lineage>
</organism>
<dbReference type="Pfam" id="PF11697">
    <property type="entry name" value="DUF3293"/>
    <property type="match status" value="1"/>
</dbReference>
<dbReference type="InParanoid" id="Q9RSY0"/>
<name>Q9RSY0_DEIRA</name>
<dbReference type="OrthoDB" id="66387at2"/>
<dbReference type="PaxDb" id="243230-DR_1989"/>
<proteinExistence type="predicted"/>
<dbReference type="InterPro" id="IPR021710">
    <property type="entry name" value="DUF3293"/>
</dbReference>